<dbReference type="GO" id="GO:0070402">
    <property type="term" value="F:NADPH binding"/>
    <property type="evidence" value="ECO:0007669"/>
    <property type="project" value="TreeGrafter"/>
</dbReference>
<dbReference type="Pfam" id="PF08240">
    <property type="entry name" value="ADH_N"/>
    <property type="match status" value="1"/>
</dbReference>
<dbReference type="PANTHER" id="PTHR48106:SF13">
    <property type="entry name" value="QUINONE OXIDOREDUCTASE-RELATED"/>
    <property type="match status" value="1"/>
</dbReference>
<dbReference type="InterPro" id="IPR047618">
    <property type="entry name" value="QOR-like"/>
</dbReference>
<comment type="caution">
    <text evidence="4">The sequence shown here is derived from an EMBL/GenBank/DDBJ whole genome shotgun (WGS) entry which is preliminary data.</text>
</comment>
<dbReference type="Proteomes" id="UP000837675">
    <property type="component" value="Unassembled WGS sequence"/>
</dbReference>
<keyword evidence="1" id="KW-0521">NADP</keyword>
<dbReference type="InterPro" id="IPR011032">
    <property type="entry name" value="GroES-like_sf"/>
</dbReference>
<dbReference type="SUPFAM" id="SSF51735">
    <property type="entry name" value="NAD(P)-binding Rossmann-fold domains"/>
    <property type="match status" value="1"/>
</dbReference>
<dbReference type="GO" id="GO:0005829">
    <property type="term" value="C:cytosol"/>
    <property type="evidence" value="ECO:0007669"/>
    <property type="project" value="TreeGrafter"/>
</dbReference>
<dbReference type="EMBL" id="CAJVAF010000309">
    <property type="protein sequence ID" value="CAG7595119.1"/>
    <property type="molecule type" value="Genomic_DNA"/>
</dbReference>
<evidence type="ECO:0000313" key="4">
    <source>
        <dbReference type="EMBL" id="CAG7595119.1"/>
    </source>
</evidence>
<dbReference type="PANTHER" id="PTHR48106">
    <property type="entry name" value="QUINONE OXIDOREDUCTASE PIG3-RELATED"/>
    <property type="match status" value="1"/>
</dbReference>
<dbReference type="SMART" id="SM00829">
    <property type="entry name" value="PKS_ER"/>
    <property type="match status" value="1"/>
</dbReference>
<dbReference type="GO" id="GO:0003960">
    <property type="term" value="F:quinone reductase (NADPH) activity"/>
    <property type="evidence" value="ECO:0007669"/>
    <property type="project" value="InterPro"/>
</dbReference>
<dbReference type="InterPro" id="IPR036291">
    <property type="entry name" value="NAD(P)-bd_dom_sf"/>
</dbReference>
<dbReference type="SUPFAM" id="SSF50129">
    <property type="entry name" value="GroES-like"/>
    <property type="match status" value="1"/>
</dbReference>
<dbReference type="InterPro" id="IPR020843">
    <property type="entry name" value="ER"/>
</dbReference>
<organism evidence="4 5">
    <name type="scientific">Hyalomma marginatum</name>
    <dbReference type="NCBI Taxonomy" id="34627"/>
    <lineage>
        <taxon>Eukaryota</taxon>
        <taxon>Metazoa</taxon>
        <taxon>Ecdysozoa</taxon>
        <taxon>Arthropoda</taxon>
        <taxon>Chelicerata</taxon>
        <taxon>Arachnida</taxon>
        <taxon>Acari</taxon>
        <taxon>Parasitiformes</taxon>
        <taxon>Ixodida</taxon>
        <taxon>Ixodoidea</taxon>
        <taxon>Ixodidae</taxon>
        <taxon>Hyalomminae</taxon>
        <taxon>Hyalomma</taxon>
    </lineage>
</organism>
<dbReference type="InterPro" id="IPR013154">
    <property type="entry name" value="ADH-like_N"/>
</dbReference>
<reference evidence="4" key="1">
    <citation type="submission" date="2021-06" db="EMBL/GenBank/DDBJ databases">
        <authorList>
            <person name="Nardi T."/>
            <person name="Nardi T."/>
        </authorList>
    </citation>
    <scope>NUCLEOTIDE SEQUENCE</scope>
</reference>
<keyword evidence="2" id="KW-0560">Oxidoreductase</keyword>
<dbReference type="Gene3D" id="3.90.180.10">
    <property type="entry name" value="Medium-chain alcohol dehydrogenases, catalytic domain"/>
    <property type="match status" value="1"/>
</dbReference>
<accession>A0A8S4BVL1</accession>
<dbReference type="InterPro" id="IPR013149">
    <property type="entry name" value="ADH-like_C"/>
</dbReference>
<dbReference type="GO" id="GO:0035925">
    <property type="term" value="F:mRNA 3'-UTR AU-rich region binding"/>
    <property type="evidence" value="ECO:0007669"/>
    <property type="project" value="TreeGrafter"/>
</dbReference>
<evidence type="ECO:0000313" key="5">
    <source>
        <dbReference type="Proteomes" id="UP000837675"/>
    </source>
</evidence>
<keyword evidence="5" id="KW-1185">Reference proteome</keyword>
<protein>
    <submittedName>
        <fullName evidence="4">Quinone oxidoreductase</fullName>
    </submittedName>
</protein>
<dbReference type="CDD" id="cd05286">
    <property type="entry name" value="QOR2"/>
    <property type="match status" value="1"/>
</dbReference>
<feature type="domain" description="Enoyl reductase (ER)" evidence="3">
    <location>
        <begin position="11"/>
        <end position="322"/>
    </location>
</feature>
<evidence type="ECO:0000256" key="2">
    <source>
        <dbReference type="ARBA" id="ARBA00023002"/>
    </source>
</evidence>
<dbReference type="Pfam" id="PF00107">
    <property type="entry name" value="ADH_zinc_N"/>
    <property type="match status" value="1"/>
</dbReference>
<proteinExistence type="predicted"/>
<gene>
    <name evidence="4" type="ORF">MHYMCMPASI_00815</name>
</gene>
<dbReference type="AlphaFoldDB" id="A0A8S4BVL1"/>
<sequence length="323" mass="35206">MTKAVVFDTYGTSDILKVSELQDMELGPNEVLIKQEAIGINYHDILYRSGRKKMEDIPTILGFEAAGIVQSVGANVQNFNIGQKVAYATAPIGAYRSQRCVDQNYVIAVPDELNTQLVAACLFKGLVAHTLLFRTYFVRVEDTILIHSAASGVGSIMAQWASSAGVKVIGTVGIDAKKEVALKNGCMQVFNRKAEDWVKGVLDLTGGKGVKVIYDSVGVETFNDSIRVLSKFGFLVLFGESSGKVATVSSSDLESKSLFLSVPSVFDYKMNRMELILAANEIFDKMKSGLFKEQVSASFNLEDVSKAHNLIESGQNINSIILY</sequence>
<evidence type="ECO:0000256" key="1">
    <source>
        <dbReference type="ARBA" id="ARBA00022857"/>
    </source>
</evidence>
<dbReference type="Gene3D" id="3.40.50.720">
    <property type="entry name" value="NAD(P)-binding Rossmann-like Domain"/>
    <property type="match status" value="1"/>
</dbReference>
<name>A0A8S4BVL1_9ACAR</name>
<evidence type="ECO:0000259" key="3">
    <source>
        <dbReference type="SMART" id="SM00829"/>
    </source>
</evidence>